<evidence type="ECO:0000256" key="5">
    <source>
        <dbReference type="ARBA" id="ARBA00023295"/>
    </source>
</evidence>
<dbReference type="EMBL" id="JAHESC010000004">
    <property type="protein sequence ID" value="MBT1685689.1"/>
    <property type="molecule type" value="Genomic_DNA"/>
</dbReference>
<dbReference type="CDD" id="cd06563">
    <property type="entry name" value="GH20_chitobiase-like"/>
    <property type="match status" value="1"/>
</dbReference>
<dbReference type="PANTHER" id="PTHR22600">
    <property type="entry name" value="BETA-HEXOSAMINIDASE"/>
    <property type="match status" value="1"/>
</dbReference>
<dbReference type="GO" id="GO:0005975">
    <property type="term" value="P:carbohydrate metabolic process"/>
    <property type="evidence" value="ECO:0007669"/>
    <property type="project" value="InterPro"/>
</dbReference>
<evidence type="ECO:0000259" key="8">
    <source>
        <dbReference type="Pfam" id="PF02838"/>
    </source>
</evidence>
<evidence type="ECO:0000256" key="6">
    <source>
        <dbReference type="PIRSR" id="PIRSR625705-1"/>
    </source>
</evidence>
<dbReference type="Pfam" id="PF00728">
    <property type="entry name" value="Glyco_hydro_20"/>
    <property type="match status" value="1"/>
</dbReference>
<feature type="active site" description="Proton donor" evidence="6">
    <location>
        <position position="335"/>
    </location>
</feature>
<dbReference type="GO" id="GO:0004563">
    <property type="term" value="F:beta-N-acetylhexosaminidase activity"/>
    <property type="evidence" value="ECO:0007669"/>
    <property type="project" value="UniProtKB-EC"/>
</dbReference>
<keyword evidence="5" id="KW-0326">Glycosidase</keyword>
<dbReference type="GO" id="GO:0016020">
    <property type="term" value="C:membrane"/>
    <property type="evidence" value="ECO:0007669"/>
    <property type="project" value="TreeGrafter"/>
</dbReference>
<dbReference type="GO" id="GO:0030203">
    <property type="term" value="P:glycosaminoglycan metabolic process"/>
    <property type="evidence" value="ECO:0007669"/>
    <property type="project" value="TreeGrafter"/>
</dbReference>
<dbReference type="PANTHER" id="PTHR22600:SF57">
    <property type="entry name" value="BETA-N-ACETYLHEXOSAMINIDASE"/>
    <property type="match status" value="1"/>
</dbReference>
<organism evidence="9 10">
    <name type="scientific">Dawidia soli</name>
    <dbReference type="NCBI Taxonomy" id="2782352"/>
    <lineage>
        <taxon>Bacteria</taxon>
        <taxon>Pseudomonadati</taxon>
        <taxon>Bacteroidota</taxon>
        <taxon>Cytophagia</taxon>
        <taxon>Cytophagales</taxon>
        <taxon>Chryseotaleaceae</taxon>
        <taxon>Dawidia</taxon>
    </lineage>
</organism>
<dbReference type="PRINTS" id="PR00738">
    <property type="entry name" value="GLHYDRLASE20"/>
</dbReference>
<dbReference type="RefSeq" id="WP_254088940.1">
    <property type="nucleotide sequence ID" value="NZ_JAHESC010000004.1"/>
</dbReference>
<reference evidence="9 10" key="1">
    <citation type="submission" date="2021-05" db="EMBL/GenBank/DDBJ databases">
        <title>A Polyphasic approach of four new species of the genus Ohtaekwangia: Ohtaekwangia histidinii sp. nov., Ohtaekwangia cretensis sp. nov., Ohtaekwangia indiensis sp. nov., Ohtaekwangia reichenbachii sp. nov. from diverse environment.</title>
        <authorList>
            <person name="Octaviana S."/>
        </authorList>
    </citation>
    <scope>NUCLEOTIDE SEQUENCE [LARGE SCALE GENOMIC DNA]</scope>
    <source>
        <strain evidence="9 10">PWU37</strain>
    </source>
</reference>
<dbReference type="Gene3D" id="3.30.379.10">
    <property type="entry name" value="Chitobiase/beta-hexosaminidase domain 2-like"/>
    <property type="match status" value="1"/>
</dbReference>
<evidence type="ECO:0000256" key="2">
    <source>
        <dbReference type="ARBA" id="ARBA00006285"/>
    </source>
</evidence>
<dbReference type="InterPro" id="IPR029018">
    <property type="entry name" value="Hex-like_dom2"/>
</dbReference>
<protein>
    <recommendedName>
        <fullName evidence="3">beta-N-acetylhexosaminidase</fullName>
        <ecNumber evidence="3">3.2.1.52</ecNumber>
    </recommendedName>
</protein>
<evidence type="ECO:0000256" key="3">
    <source>
        <dbReference type="ARBA" id="ARBA00012663"/>
    </source>
</evidence>
<dbReference type="PROSITE" id="PS51257">
    <property type="entry name" value="PROKAR_LIPOPROTEIN"/>
    <property type="match status" value="1"/>
</dbReference>
<dbReference type="InterPro" id="IPR017853">
    <property type="entry name" value="GH"/>
</dbReference>
<dbReference type="AlphaFoldDB" id="A0AAP2D5F3"/>
<dbReference type="Proteomes" id="UP001319180">
    <property type="component" value="Unassembled WGS sequence"/>
</dbReference>
<proteinExistence type="inferred from homology"/>
<feature type="domain" description="Beta-hexosaminidase bacterial type N-terminal" evidence="8">
    <location>
        <begin position="30"/>
        <end position="151"/>
    </location>
</feature>
<comment type="catalytic activity">
    <reaction evidence="1">
        <text>Hydrolysis of terminal non-reducing N-acetyl-D-hexosamine residues in N-acetyl-beta-D-hexosaminides.</text>
        <dbReference type="EC" id="3.2.1.52"/>
    </reaction>
</comment>
<keyword evidence="4" id="KW-0378">Hydrolase</keyword>
<dbReference type="Pfam" id="PF02838">
    <property type="entry name" value="Glyco_hydro_20b"/>
    <property type="match status" value="1"/>
</dbReference>
<dbReference type="InterPro" id="IPR015882">
    <property type="entry name" value="HEX_bac_N"/>
</dbReference>
<name>A0AAP2D5F3_9BACT</name>
<evidence type="ECO:0000259" key="7">
    <source>
        <dbReference type="Pfam" id="PF00728"/>
    </source>
</evidence>
<dbReference type="EC" id="3.2.1.52" evidence="3"/>
<sequence>MKKLLYAALAWLLLAACGGEEKSADPTDFHIIPKPASLVPGTEVLDWDNKKIAIIAGSAEEKNVGNLLAEFLKAKKLNATVSEFSDDADKIALYTAEDPALGNEGYTLTVDEKGVSLTAASGAGLFYGMQTLLQLIPENGKTVPFVTITDQPRFAYRGLHLDVCRHMFPPEFIKKYIDLLAHHKFNRFHWHLTDDQGWRIEVKKYPKLQEIAAFRKETVIGHARDADPSNPKDFDGKRYGGYYTQEEVKEIVKYAADRYVTIIPEIEMPGHALAALSAYPALGCTGGPYQAATTWGVFDDIFCAGKEETFTFLEGVLDEVITLFPSKYIHVGGDECPKARWDACPHCKKRMKTEHLKNSHELQSYFVQRVEKYLNSKDRQIIGWDEILEGGLAPNATVMSWRGEEGGIAAAQQGHDVIMTPTGWCYFDYYQDTTSENQPLAIGGYLPVSKVYSYEPIPALLNDDEAKHILGVQANLWTEYIPTTDHVEYMMYPRACAMAEVAWAAKENRNYEDFLTRLNTHFRQLDAWDVHYAKHLQHATDSTVASKK</sequence>
<evidence type="ECO:0000256" key="1">
    <source>
        <dbReference type="ARBA" id="ARBA00001231"/>
    </source>
</evidence>
<dbReference type="SUPFAM" id="SSF51445">
    <property type="entry name" value="(Trans)glycosidases"/>
    <property type="match status" value="1"/>
</dbReference>
<dbReference type="InterPro" id="IPR025705">
    <property type="entry name" value="Beta_hexosaminidase_sua/sub"/>
</dbReference>
<evidence type="ECO:0000313" key="9">
    <source>
        <dbReference type="EMBL" id="MBT1685689.1"/>
    </source>
</evidence>
<evidence type="ECO:0000313" key="10">
    <source>
        <dbReference type="Proteomes" id="UP001319180"/>
    </source>
</evidence>
<dbReference type="Gene3D" id="3.20.20.80">
    <property type="entry name" value="Glycosidases"/>
    <property type="match status" value="1"/>
</dbReference>
<gene>
    <name evidence="9" type="ORF">KK078_03935</name>
</gene>
<keyword evidence="10" id="KW-1185">Reference proteome</keyword>
<dbReference type="SUPFAM" id="SSF55545">
    <property type="entry name" value="beta-N-acetylhexosaminidase-like domain"/>
    <property type="match status" value="1"/>
</dbReference>
<evidence type="ECO:0000256" key="4">
    <source>
        <dbReference type="ARBA" id="ARBA00022801"/>
    </source>
</evidence>
<comment type="similarity">
    <text evidence="2">Belongs to the glycosyl hydrolase 20 family.</text>
</comment>
<dbReference type="InterPro" id="IPR015883">
    <property type="entry name" value="Glyco_hydro_20_cat"/>
</dbReference>
<feature type="domain" description="Glycoside hydrolase family 20 catalytic" evidence="7">
    <location>
        <begin position="154"/>
        <end position="505"/>
    </location>
</feature>
<comment type="caution">
    <text evidence="9">The sequence shown here is derived from an EMBL/GenBank/DDBJ whole genome shotgun (WGS) entry which is preliminary data.</text>
</comment>
<accession>A0AAP2D5F3</accession>